<dbReference type="InterPro" id="IPR039143">
    <property type="entry name" value="GNPNAT1-like"/>
</dbReference>
<dbReference type="InterPro" id="IPR000182">
    <property type="entry name" value="GNAT_dom"/>
</dbReference>
<dbReference type="EMBL" id="UINC01015219">
    <property type="protein sequence ID" value="SVA64244.1"/>
    <property type="molecule type" value="Genomic_DNA"/>
</dbReference>
<evidence type="ECO:0000259" key="1">
    <source>
        <dbReference type="PROSITE" id="PS51186"/>
    </source>
</evidence>
<dbReference type="PROSITE" id="PS51186">
    <property type="entry name" value="GNAT"/>
    <property type="match status" value="1"/>
</dbReference>
<accession>A0A381XHJ9</accession>
<evidence type="ECO:0000313" key="2">
    <source>
        <dbReference type="EMBL" id="SVA64244.1"/>
    </source>
</evidence>
<feature type="domain" description="N-acetyltransferase" evidence="1">
    <location>
        <begin position="1"/>
        <end position="115"/>
    </location>
</feature>
<proteinExistence type="predicted"/>
<organism evidence="2">
    <name type="scientific">marine metagenome</name>
    <dbReference type="NCBI Taxonomy" id="408172"/>
    <lineage>
        <taxon>unclassified sequences</taxon>
        <taxon>metagenomes</taxon>
        <taxon>ecological metagenomes</taxon>
    </lineage>
</organism>
<protein>
    <recommendedName>
        <fullName evidence="1">N-acetyltransferase domain-containing protein</fullName>
    </recommendedName>
</protein>
<dbReference type="InterPro" id="IPR016181">
    <property type="entry name" value="Acyl_CoA_acyltransferase"/>
</dbReference>
<name>A0A381XHJ9_9ZZZZ</name>
<reference evidence="2" key="1">
    <citation type="submission" date="2018-05" db="EMBL/GenBank/DDBJ databases">
        <authorList>
            <person name="Lanie J.A."/>
            <person name="Ng W.-L."/>
            <person name="Kazmierczak K.M."/>
            <person name="Andrzejewski T.M."/>
            <person name="Davidsen T.M."/>
            <person name="Wayne K.J."/>
            <person name="Tettelin H."/>
            <person name="Glass J.I."/>
            <person name="Rusch D."/>
            <person name="Podicherti R."/>
            <person name="Tsui H.-C.T."/>
            <person name="Winkler M.E."/>
        </authorList>
    </citation>
    <scope>NUCLEOTIDE SEQUENCE</scope>
</reference>
<dbReference type="AlphaFoldDB" id="A0A381XHJ9"/>
<dbReference type="GO" id="GO:0004343">
    <property type="term" value="F:glucosamine 6-phosphate N-acetyltransferase activity"/>
    <property type="evidence" value="ECO:0007669"/>
    <property type="project" value="TreeGrafter"/>
</dbReference>
<feature type="non-terminal residue" evidence="2">
    <location>
        <position position="1"/>
    </location>
</feature>
<dbReference type="CDD" id="cd04301">
    <property type="entry name" value="NAT_SF"/>
    <property type="match status" value="1"/>
</dbReference>
<dbReference type="Gene3D" id="3.40.630.30">
    <property type="match status" value="1"/>
</dbReference>
<dbReference type="PANTHER" id="PTHR13355:SF11">
    <property type="entry name" value="GLUCOSAMINE 6-PHOSPHATE N-ACETYLTRANSFERASE"/>
    <property type="match status" value="1"/>
</dbReference>
<dbReference type="PANTHER" id="PTHR13355">
    <property type="entry name" value="GLUCOSAMINE 6-PHOSPHATE N-ACETYLTRANSFERASE"/>
    <property type="match status" value="1"/>
</dbReference>
<dbReference type="SUPFAM" id="SSF55729">
    <property type="entry name" value="Acyl-CoA N-acyltransferases (Nat)"/>
    <property type="match status" value="1"/>
</dbReference>
<sequence>FVEEQKVPEDIEWDEFEYIANHVLAYIQDKPVGTARWRQTQKGMKLERFAVLPEFRSCGVGKNLVHFILKELMNSETIYLHAQEHVVKFYEYFGFVKKGSKFFEADIPHWLMELK</sequence>
<dbReference type="Pfam" id="PF13673">
    <property type="entry name" value="Acetyltransf_10"/>
    <property type="match status" value="1"/>
</dbReference>
<gene>
    <name evidence="2" type="ORF">METZ01_LOCUS117098</name>
</gene>